<feature type="transmembrane region" description="Helical" evidence="2">
    <location>
        <begin position="12"/>
        <end position="31"/>
    </location>
</feature>
<dbReference type="InterPro" id="IPR016117">
    <property type="entry name" value="ArgJ-like_dom_sf"/>
</dbReference>
<dbReference type="RefSeq" id="WP_312742391.1">
    <property type="nucleotide sequence ID" value="NZ_CP116968.1"/>
</dbReference>
<dbReference type="InterPro" id="IPR005321">
    <property type="entry name" value="Peptidase_S58_DmpA"/>
</dbReference>
<accession>A0AA96JZB0</accession>
<dbReference type="GO" id="GO:0004177">
    <property type="term" value="F:aminopeptidase activity"/>
    <property type="evidence" value="ECO:0007669"/>
    <property type="project" value="TreeGrafter"/>
</dbReference>
<dbReference type="EMBL" id="CP116968">
    <property type="protein sequence ID" value="WNM60946.1"/>
    <property type="molecule type" value="Genomic_DNA"/>
</dbReference>
<organism evidence="3 4">
    <name type="scientific">Candidatus Nitrospira neomarina</name>
    <dbReference type="NCBI Taxonomy" id="3020899"/>
    <lineage>
        <taxon>Bacteria</taxon>
        <taxon>Pseudomonadati</taxon>
        <taxon>Nitrospirota</taxon>
        <taxon>Nitrospiria</taxon>
        <taxon>Nitrospirales</taxon>
        <taxon>Nitrospiraceae</taxon>
        <taxon>Nitrospira</taxon>
    </lineage>
</organism>
<evidence type="ECO:0000256" key="1">
    <source>
        <dbReference type="ARBA" id="ARBA00007068"/>
    </source>
</evidence>
<keyword evidence="2" id="KW-0812">Transmembrane</keyword>
<keyword evidence="2" id="KW-0472">Membrane</keyword>
<dbReference type="CDD" id="cd02253">
    <property type="entry name" value="DmpA"/>
    <property type="match status" value="1"/>
</dbReference>
<evidence type="ECO:0000256" key="2">
    <source>
        <dbReference type="SAM" id="Phobius"/>
    </source>
</evidence>
<reference evidence="3 4" key="1">
    <citation type="submission" date="2023-01" db="EMBL/GenBank/DDBJ databases">
        <title>Cultivation and genomic characterization of new, ubiquitous marine nitrite-oxidizing bacteria from the Nitrospirales.</title>
        <authorList>
            <person name="Mueller A.J."/>
            <person name="Daebeler A."/>
            <person name="Herbold C.W."/>
            <person name="Kirkegaard R.H."/>
            <person name="Daims H."/>
        </authorList>
    </citation>
    <scope>NUCLEOTIDE SEQUENCE [LARGE SCALE GENOMIC DNA]</scope>
    <source>
        <strain evidence="3 4">DK</strain>
    </source>
</reference>
<gene>
    <name evidence="3" type="ORF">PQG83_14420</name>
</gene>
<dbReference type="Gene3D" id="3.60.70.12">
    <property type="entry name" value="L-amino peptidase D-ALA esterase/amidase"/>
    <property type="match status" value="1"/>
</dbReference>
<proteinExistence type="inferred from homology"/>
<evidence type="ECO:0000313" key="4">
    <source>
        <dbReference type="Proteomes" id="UP001302494"/>
    </source>
</evidence>
<evidence type="ECO:0000313" key="3">
    <source>
        <dbReference type="EMBL" id="WNM60946.1"/>
    </source>
</evidence>
<dbReference type="AlphaFoldDB" id="A0AA96JZB0"/>
<dbReference type="PANTHER" id="PTHR36512:SF3">
    <property type="entry name" value="BLR5678 PROTEIN"/>
    <property type="match status" value="1"/>
</dbReference>
<protein>
    <submittedName>
        <fullName evidence="3">P1 family peptidase</fullName>
    </submittedName>
</protein>
<keyword evidence="2" id="KW-1133">Transmembrane helix</keyword>
<comment type="similarity">
    <text evidence="1">Belongs to the peptidase S58 family.</text>
</comment>
<name>A0AA96JZB0_9BACT</name>
<dbReference type="SUPFAM" id="SSF56266">
    <property type="entry name" value="DmpA/ArgJ-like"/>
    <property type="match status" value="1"/>
</dbReference>
<sequence>MRFPKLKQGIQAYLVSMLGIGLAWTASAVLANTSATHDLVESRPRVKDLGITIGRYAQGEMNAITDVQGVKVGHVTIHEGEGALLVGQGPVRTGVTVIIPREDVWHHKVPAGAFVLNGTGEMTGLAWVAESGFLEYPIALTNTLNVPRVADGVMSWMIQRYPDIGITDDTLTPVVAECDDSRLNDSQGRHVSPEDVVHALETATRGPVPEGSIGAGTGMVSYQFKGGIGTASRVLPSEDGGYRVGVLVNANHGRRHELTIAGVPVGQVYNTDLPNVSHKDSEESTVSALGKLPGEVPPQRRQDSGSIIIIIATDAPLDARQLSRLSRRATLGLARTGSISHHGSGDFVLAFSTGNVIPHYPEHRTFFMAHLADTHINPLFQATVEATEEAILNALLQATTVTGRDGRRFEAISIERLRSILNAYGRPIE</sequence>
<dbReference type="KEGG" id="nneo:PQG83_14420"/>
<dbReference type="PANTHER" id="PTHR36512">
    <property type="entry name" value="D-AMINOPEPTIDASE"/>
    <property type="match status" value="1"/>
</dbReference>
<keyword evidence="4" id="KW-1185">Reference proteome</keyword>
<dbReference type="Pfam" id="PF03576">
    <property type="entry name" value="Peptidase_S58"/>
    <property type="match status" value="1"/>
</dbReference>
<dbReference type="Proteomes" id="UP001302494">
    <property type="component" value="Chromosome"/>
</dbReference>